<dbReference type="Gene3D" id="3.10.450.160">
    <property type="entry name" value="inner membrane protein cigr"/>
    <property type="match status" value="1"/>
</dbReference>
<keyword evidence="3" id="KW-1185">Reference proteome</keyword>
<accession>A0ABW3H8V8</accession>
<gene>
    <name evidence="2" type="ORF">ACFQ1E_11045</name>
</gene>
<organism evidence="2 3">
    <name type="scientific">Sphingomonas canadensis</name>
    <dbReference type="NCBI Taxonomy" id="1219257"/>
    <lineage>
        <taxon>Bacteria</taxon>
        <taxon>Pseudomonadati</taxon>
        <taxon>Pseudomonadota</taxon>
        <taxon>Alphaproteobacteria</taxon>
        <taxon>Sphingomonadales</taxon>
        <taxon>Sphingomonadaceae</taxon>
        <taxon>Sphingomonas</taxon>
    </lineage>
</organism>
<dbReference type="Pfam" id="PF11776">
    <property type="entry name" value="RcnB"/>
    <property type="match status" value="1"/>
</dbReference>
<feature type="region of interest" description="Disordered" evidence="1">
    <location>
        <begin position="14"/>
        <end position="38"/>
    </location>
</feature>
<dbReference type="Proteomes" id="UP001596977">
    <property type="component" value="Unassembled WGS sequence"/>
</dbReference>
<evidence type="ECO:0000256" key="1">
    <source>
        <dbReference type="SAM" id="MobiDB-lite"/>
    </source>
</evidence>
<comment type="caution">
    <text evidence="2">The sequence shown here is derived from an EMBL/GenBank/DDBJ whole genome shotgun (WGS) entry which is preliminary data.</text>
</comment>
<evidence type="ECO:0000313" key="3">
    <source>
        <dbReference type="Proteomes" id="UP001596977"/>
    </source>
</evidence>
<proteinExistence type="predicted"/>
<name>A0ABW3H8V8_9SPHN</name>
<dbReference type="EMBL" id="JBHTJG010000004">
    <property type="protein sequence ID" value="MFD0946875.1"/>
    <property type="molecule type" value="Genomic_DNA"/>
</dbReference>
<reference evidence="3" key="1">
    <citation type="journal article" date="2019" name="Int. J. Syst. Evol. Microbiol.">
        <title>The Global Catalogue of Microorganisms (GCM) 10K type strain sequencing project: providing services to taxonomists for standard genome sequencing and annotation.</title>
        <authorList>
            <consortium name="The Broad Institute Genomics Platform"/>
            <consortium name="The Broad Institute Genome Sequencing Center for Infectious Disease"/>
            <person name="Wu L."/>
            <person name="Ma J."/>
        </authorList>
    </citation>
    <scope>NUCLEOTIDE SEQUENCE [LARGE SCALE GENOMIC DNA]</scope>
    <source>
        <strain evidence="3">CCUG 62982</strain>
    </source>
</reference>
<dbReference type="InterPro" id="IPR024572">
    <property type="entry name" value="RcnB"/>
</dbReference>
<evidence type="ECO:0000313" key="2">
    <source>
        <dbReference type="EMBL" id="MFD0946875.1"/>
    </source>
</evidence>
<sequence length="316" mass="33183">MAPALIAVGAADAQVWTPGPGSNQPIPAPPGGWNAGQQLPQTRMPAPPVAMRGGGQHGGNHGGRWGGSIGGRWYGGVQAPGGWGAYRRPSRGWTLPGYWMTSNFRIPDYYSFGLSAPAAGMFWVRYYDDAVLVDARGRVMDWSGGIAWGDAGAWDGGWGGGAVAGAWSNSESYSNVTVGGNGIATVDPNGYYAAPPGGYAPPVAPPPPAVQIQPAPACPAACPPQGWQGQGGYYGQGYYGQYGQSYYGAGGYYGGGYYYSAPVTTVVIQSAPVITTTTVIEEVIEDSYVTETYVTQPVKRVLRKARPVKRVKRCRC</sequence>
<protein>
    <submittedName>
        <fullName evidence="2">RcnB family protein</fullName>
    </submittedName>
</protein>